<dbReference type="AlphaFoldDB" id="A0A0G4AT44"/>
<dbReference type="EMBL" id="CP011209">
    <property type="protein sequence ID" value="AKM77927.1"/>
    <property type="molecule type" value="Genomic_DNA"/>
</dbReference>
<dbReference type="Proteomes" id="UP000035656">
    <property type="component" value="Chromosome"/>
</dbReference>
<sequence length="67" mass="7971">MTRINKGFFELGFIKNRLKVKVKRVIPRIIHISTNCLIGQMQYSSRTYSKRVFMYFSRKVRKSLQAG</sequence>
<evidence type="ECO:0000313" key="1">
    <source>
        <dbReference type="EMBL" id="AKM77927.1"/>
    </source>
</evidence>
<reference evidence="1 2" key="1">
    <citation type="journal article" date="2015" name="Nature">
        <title>rRNA introns, odd ribosomes, and small enigmatic genomes across a large radiation of phyla.</title>
        <authorList>
            <person name="Brown C.T."/>
            <person name="Hug L.A."/>
            <person name="Thomas B.C."/>
            <person name="Sharon I."/>
            <person name="Castelle C.J."/>
            <person name="Singh A."/>
            <person name="Wilkins M.J."/>
            <person name="Williams K.H."/>
            <person name="Banfield J.F."/>
        </authorList>
    </citation>
    <scope>NUCLEOTIDE SEQUENCE [LARGE SCALE GENOMIC DNA]</scope>
</reference>
<evidence type="ECO:0000313" key="2">
    <source>
        <dbReference type="Proteomes" id="UP000035656"/>
    </source>
</evidence>
<organism evidence="1 2">
    <name type="scientific">Candidatus Wolfebacteria bacterium GW2011_GWB1_47_1</name>
    <dbReference type="NCBI Taxonomy" id="1619007"/>
    <lineage>
        <taxon>Bacteria</taxon>
        <taxon>Candidatus Wolfeibacteriota</taxon>
    </lineage>
</organism>
<gene>
    <name evidence="1" type="ORF">UX70_C0001G0198</name>
</gene>
<dbReference type="KEGG" id="pwo:UX70_C0001G0198"/>
<proteinExistence type="predicted"/>
<protein>
    <submittedName>
        <fullName evidence="1">Uncharacterized protein</fullName>
    </submittedName>
</protein>
<name>A0A0G4AT44_9BACT</name>
<accession>A0A0G4AT44</accession>